<accession>Q47CK5</accession>
<dbReference type="InterPro" id="IPR010781">
    <property type="entry name" value="DUF1376"/>
</dbReference>
<organism evidence="2">
    <name type="scientific">Dechloromonas aromatica (strain RCB)</name>
    <dbReference type="NCBI Taxonomy" id="159087"/>
    <lineage>
        <taxon>Bacteria</taxon>
        <taxon>Pseudomonadati</taxon>
        <taxon>Pseudomonadota</taxon>
        <taxon>Betaproteobacteria</taxon>
        <taxon>Rhodocyclales</taxon>
        <taxon>Azonexaceae</taxon>
        <taxon>Dechloromonas</taxon>
    </lineage>
</organism>
<name>Q47CK5_DECAR</name>
<protein>
    <recommendedName>
        <fullName evidence="3">DUF1376 domain-containing protein</fullName>
    </recommendedName>
</protein>
<proteinExistence type="predicted"/>
<dbReference type="KEGG" id="dar:Daro_2696"/>
<gene>
    <name evidence="2" type="ordered locus">Daro_2696</name>
</gene>
<dbReference type="OrthoDB" id="6313655at2"/>
<feature type="region of interest" description="Disordered" evidence="1">
    <location>
        <begin position="117"/>
        <end position="136"/>
    </location>
</feature>
<sequence length="212" mass="23576">MAKRPQQQPFRFVCQLPELIADTSHLAADSFGALMRLRMAYWRNGPIKDDNKVLARIVGMQPAEWAKTRLGLESFFEISNTWTCWTTHRDLEESFKAIAANKARTEAARLAKLNRRMTPETDKPRDRVCDKPRDRPSDIVCDRPSDIVGNSSCDNSFDNVLIGSIRSDANFSPEKPPLKPSLAKAEPVVVDGELGALVAAAESSFARGSDDV</sequence>
<evidence type="ECO:0000256" key="1">
    <source>
        <dbReference type="SAM" id="MobiDB-lite"/>
    </source>
</evidence>
<reference evidence="2" key="1">
    <citation type="submission" date="2005-08" db="EMBL/GenBank/DDBJ databases">
        <title>Complete sequence of Dechloromonas aromatica RCB.</title>
        <authorList>
            <person name="Salinero K.K."/>
            <person name="Copeland A."/>
            <person name="Lucas S."/>
            <person name="Lapidus A."/>
            <person name="Barry K."/>
            <person name="Detter J.C."/>
            <person name="Glavina T."/>
            <person name="Hammon N."/>
            <person name="Israni S."/>
            <person name="Pitluck S."/>
            <person name="Di Bartolo G."/>
            <person name="Trong S."/>
            <person name="Schmutz J."/>
            <person name="Larimer F."/>
            <person name="Land M."/>
            <person name="Ivanova N."/>
            <person name="Richardson P."/>
        </authorList>
    </citation>
    <scope>NUCLEOTIDE SEQUENCE</scope>
    <source>
        <strain evidence="2">RCB</strain>
    </source>
</reference>
<evidence type="ECO:0008006" key="3">
    <source>
        <dbReference type="Google" id="ProtNLM"/>
    </source>
</evidence>
<dbReference type="eggNOG" id="COG3756">
    <property type="taxonomic scope" value="Bacteria"/>
</dbReference>
<dbReference type="STRING" id="159087.Daro_2696"/>
<dbReference type="HOGENOM" id="CLU_1298087_0_0_4"/>
<dbReference type="AlphaFoldDB" id="Q47CK5"/>
<dbReference type="Pfam" id="PF07120">
    <property type="entry name" value="DUF1376"/>
    <property type="match status" value="1"/>
</dbReference>
<evidence type="ECO:0000313" key="2">
    <source>
        <dbReference type="EMBL" id="AAZ47426.1"/>
    </source>
</evidence>
<dbReference type="EMBL" id="CP000089">
    <property type="protein sequence ID" value="AAZ47426.1"/>
    <property type="molecule type" value="Genomic_DNA"/>
</dbReference>